<accession>U5NCI4</accession>
<evidence type="ECO:0000256" key="1">
    <source>
        <dbReference type="SAM" id="MobiDB-lite"/>
    </source>
</evidence>
<dbReference type="KEGG" id="cbx:Cenrod_1850"/>
<keyword evidence="3" id="KW-1185">Reference proteome</keyword>
<organism evidence="2 3">
    <name type="scientific">Candidatus Symbiobacter mobilis CR</name>
    <dbReference type="NCBI Taxonomy" id="946483"/>
    <lineage>
        <taxon>Bacteria</taxon>
        <taxon>Pseudomonadati</taxon>
        <taxon>Pseudomonadota</taxon>
        <taxon>Betaproteobacteria</taxon>
        <taxon>Burkholderiales</taxon>
        <taxon>Comamonadaceae</taxon>
    </lineage>
</organism>
<dbReference type="EMBL" id="CP004885">
    <property type="protein sequence ID" value="AGX87933.1"/>
    <property type="molecule type" value="Genomic_DNA"/>
</dbReference>
<name>U5NCI4_9BURK</name>
<feature type="compositionally biased region" description="Polar residues" evidence="1">
    <location>
        <begin position="86"/>
        <end position="112"/>
    </location>
</feature>
<sequence>MQEAQYIFRKSTYFLPLMGVYTENSAPSYSIGSCTMSLSSVTNRDQAATLRATITSMLESHRASMRESHQQRADAKIQELSQSFKMSSGPLTSSASGLGSSQKQQTGTTATFSEESLSLSSGSGSGKVESAATYTSALRMSSTNTKVDEGVQIDKMGPQFTIDMKARMEAAKAAFNRFTSTASAAPPVQQQTGQQAGIAMLTQANAPAQQALSLFA</sequence>
<reference evidence="2 3" key="1">
    <citation type="journal article" date="2013" name="Genome Biol.">
        <title>Genomic analysis reveals key aspects of prokaryotic symbiosis in the phototrophic consortium "Chlorochromatium aggregatum".</title>
        <authorList>
            <person name="Liu Z."/>
            <person name="Muller J."/>
            <person name="Li T."/>
            <person name="Alvey R.M."/>
            <person name="Vogl K."/>
            <person name="Frigaard N.U."/>
            <person name="Rockwell N.C."/>
            <person name="Boyd E.S."/>
            <person name="Tomsho L.P."/>
            <person name="Schuster S.C."/>
            <person name="Henke P."/>
            <person name="Rohde M."/>
            <person name="Overmann J."/>
            <person name="Bryant D.A."/>
        </authorList>
    </citation>
    <scope>NUCLEOTIDE SEQUENCE [LARGE SCALE GENOMIC DNA]</scope>
    <source>
        <strain evidence="2">CR</strain>
    </source>
</reference>
<feature type="region of interest" description="Disordered" evidence="1">
    <location>
        <begin position="86"/>
        <end position="127"/>
    </location>
</feature>
<dbReference type="STRING" id="946483.Cenrod_1850"/>
<proteinExistence type="predicted"/>
<feature type="compositionally biased region" description="Low complexity" evidence="1">
    <location>
        <begin position="113"/>
        <end position="122"/>
    </location>
</feature>
<gene>
    <name evidence="2" type="ORF">Cenrod_1850</name>
</gene>
<protein>
    <submittedName>
        <fullName evidence="2">Uncharacterized protein</fullName>
    </submittedName>
</protein>
<evidence type="ECO:0000313" key="3">
    <source>
        <dbReference type="Proteomes" id="UP000017184"/>
    </source>
</evidence>
<dbReference type="AlphaFoldDB" id="U5NCI4"/>
<evidence type="ECO:0000313" key="2">
    <source>
        <dbReference type="EMBL" id="AGX87933.1"/>
    </source>
</evidence>
<dbReference type="Proteomes" id="UP000017184">
    <property type="component" value="Chromosome"/>
</dbReference>
<dbReference type="HOGENOM" id="CLU_1275783_0_0_4"/>